<dbReference type="EMBL" id="CP127363">
    <property type="protein sequence ID" value="WIY50084.1"/>
    <property type="molecule type" value="Genomic_DNA"/>
</dbReference>
<dbReference type="Proteomes" id="UP001242732">
    <property type="component" value="Chromosome"/>
</dbReference>
<evidence type="ECO:0000313" key="2">
    <source>
        <dbReference type="Proteomes" id="UP001242732"/>
    </source>
</evidence>
<accession>A0ABY9AT85</accession>
<proteinExistence type="predicted"/>
<organism evidence="1 2">
    <name type="scientific">Paracidovorax citrulli</name>
    <name type="common">Acidovorax citrulli</name>
    <dbReference type="NCBI Taxonomy" id="80869"/>
    <lineage>
        <taxon>Bacteria</taxon>
        <taxon>Pseudomonadati</taxon>
        <taxon>Pseudomonadota</taxon>
        <taxon>Betaproteobacteria</taxon>
        <taxon>Burkholderiales</taxon>
        <taxon>Comamonadaceae</taxon>
        <taxon>Paracidovorax</taxon>
    </lineage>
</organism>
<dbReference type="RefSeq" id="WP_258868818.1">
    <property type="nucleotide sequence ID" value="NZ_CP023687.1"/>
</dbReference>
<name>A0ABY9AT85_PARCI</name>
<reference evidence="1 2" key="1">
    <citation type="submission" date="2023-06" db="EMBL/GenBank/DDBJ databases">
        <authorList>
            <person name="Ham H."/>
            <person name="Park D.S."/>
        </authorList>
    </citation>
    <scope>NUCLEOTIDE SEQUENCE [LARGE SCALE GENOMIC DNA]</scope>
    <source>
        <strain evidence="1 2">KACC 17005</strain>
    </source>
</reference>
<gene>
    <name evidence="1" type="ORF">QRO08_05775</name>
</gene>
<evidence type="ECO:0000313" key="1">
    <source>
        <dbReference type="EMBL" id="WIY50084.1"/>
    </source>
</evidence>
<protein>
    <submittedName>
        <fullName evidence="1">Uncharacterized protein</fullName>
    </submittedName>
</protein>
<sequence>MKIILFILGCSLIALGMTGYSIESLSNYNAAKSAAPQTIY</sequence>
<keyword evidence="2" id="KW-1185">Reference proteome</keyword>